<evidence type="ECO:0000313" key="3">
    <source>
        <dbReference type="Proteomes" id="UP000502508"/>
    </source>
</evidence>
<keyword evidence="1" id="KW-1133">Transmembrane helix</keyword>
<dbReference type="KEGG" id="pfla:Pflav_090710"/>
<organism evidence="2 3">
    <name type="scientific">Phytohabitans flavus</name>
    <dbReference type="NCBI Taxonomy" id="1076124"/>
    <lineage>
        <taxon>Bacteria</taxon>
        <taxon>Bacillati</taxon>
        <taxon>Actinomycetota</taxon>
        <taxon>Actinomycetes</taxon>
        <taxon>Micromonosporales</taxon>
        <taxon>Micromonosporaceae</taxon>
    </lineage>
</organism>
<proteinExistence type="predicted"/>
<evidence type="ECO:0000313" key="2">
    <source>
        <dbReference type="EMBL" id="BCB82661.1"/>
    </source>
</evidence>
<evidence type="ECO:0000256" key="1">
    <source>
        <dbReference type="SAM" id="Phobius"/>
    </source>
</evidence>
<protein>
    <submittedName>
        <fullName evidence="2">Uncharacterized protein</fullName>
    </submittedName>
</protein>
<keyword evidence="3" id="KW-1185">Reference proteome</keyword>
<gene>
    <name evidence="2" type="ORF">Pflav_090710</name>
</gene>
<accession>A0A6F8Y9N4</accession>
<reference evidence="2 3" key="1">
    <citation type="submission" date="2020-03" db="EMBL/GenBank/DDBJ databases">
        <title>Whole genome shotgun sequence of Phytohabitans flavus NBRC 107702.</title>
        <authorList>
            <person name="Komaki H."/>
            <person name="Tamura T."/>
        </authorList>
    </citation>
    <scope>NUCLEOTIDE SEQUENCE [LARGE SCALE GENOMIC DNA]</scope>
    <source>
        <strain evidence="2 3">NBRC 107702</strain>
    </source>
</reference>
<feature type="transmembrane region" description="Helical" evidence="1">
    <location>
        <begin position="12"/>
        <end position="35"/>
    </location>
</feature>
<reference evidence="2 3" key="2">
    <citation type="submission" date="2020-03" db="EMBL/GenBank/DDBJ databases">
        <authorList>
            <person name="Ichikawa N."/>
            <person name="Kimura A."/>
            <person name="Kitahashi Y."/>
            <person name="Uohara A."/>
        </authorList>
    </citation>
    <scope>NUCLEOTIDE SEQUENCE [LARGE SCALE GENOMIC DNA]</scope>
    <source>
        <strain evidence="2 3">NBRC 107702</strain>
    </source>
</reference>
<sequence>MNYRQWSANQRWVRVPLLFTFYYPSHMTVCIYYLAGCNWRQRPPGDDAGVIAIGVRNAWQERAAMRIKIRRTVFSISVMAFSALVAASAAGATVAMAARLYP</sequence>
<keyword evidence="1" id="KW-0812">Transmembrane</keyword>
<name>A0A6F8Y9N4_9ACTN</name>
<dbReference type="AlphaFoldDB" id="A0A6F8Y9N4"/>
<dbReference type="Proteomes" id="UP000502508">
    <property type="component" value="Chromosome"/>
</dbReference>
<feature type="transmembrane region" description="Helical" evidence="1">
    <location>
        <begin position="72"/>
        <end position="98"/>
    </location>
</feature>
<keyword evidence="1" id="KW-0472">Membrane</keyword>
<dbReference type="EMBL" id="AP022870">
    <property type="protein sequence ID" value="BCB82661.1"/>
    <property type="molecule type" value="Genomic_DNA"/>
</dbReference>